<evidence type="ECO:0000256" key="1">
    <source>
        <dbReference type="SAM" id="MobiDB-lite"/>
    </source>
</evidence>
<dbReference type="AlphaFoldDB" id="A0A8T1D8L3"/>
<keyword evidence="2" id="KW-0472">Membrane</keyword>
<proteinExistence type="predicted"/>
<keyword evidence="2" id="KW-1133">Transmembrane helix</keyword>
<feature type="region of interest" description="Disordered" evidence="1">
    <location>
        <begin position="149"/>
        <end position="178"/>
    </location>
</feature>
<protein>
    <submittedName>
        <fullName evidence="3">Uncharacterized protein</fullName>
    </submittedName>
</protein>
<evidence type="ECO:0000313" key="3">
    <source>
        <dbReference type="EMBL" id="KAG2937096.1"/>
    </source>
</evidence>
<evidence type="ECO:0000313" key="4">
    <source>
        <dbReference type="Proteomes" id="UP000736787"/>
    </source>
</evidence>
<evidence type="ECO:0000256" key="2">
    <source>
        <dbReference type="SAM" id="Phobius"/>
    </source>
</evidence>
<organism evidence="3 4">
    <name type="scientific">Phytophthora cactorum</name>
    <dbReference type="NCBI Taxonomy" id="29920"/>
    <lineage>
        <taxon>Eukaryota</taxon>
        <taxon>Sar</taxon>
        <taxon>Stramenopiles</taxon>
        <taxon>Oomycota</taxon>
        <taxon>Peronosporomycetes</taxon>
        <taxon>Peronosporales</taxon>
        <taxon>Peronosporaceae</taxon>
        <taxon>Phytophthora</taxon>
    </lineage>
</organism>
<gene>
    <name evidence="3" type="ORF">PC117_g11829</name>
</gene>
<accession>A0A8T1D8L3</accession>
<reference evidence="3" key="1">
    <citation type="submission" date="2018-10" db="EMBL/GenBank/DDBJ databases">
        <title>Effector identification in a new, highly contiguous assembly of the strawberry crown rot pathogen Phytophthora cactorum.</title>
        <authorList>
            <person name="Armitage A.D."/>
            <person name="Nellist C.F."/>
            <person name="Bates H."/>
            <person name="Vickerstaff R.J."/>
            <person name="Harrison R.J."/>
        </authorList>
    </citation>
    <scope>NUCLEOTIDE SEQUENCE</scope>
    <source>
        <strain evidence="3">4040</strain>
    </source>
</reference>
<dbReference type="EMBL" id="RCMK01000313">
    <property type="protein sequence ID" value="KAG2937096.1"/>
    <property type="molecule type" value="Genomic_DNA"/>
</dbReference>
<dbReference type="VEuPathDB" id="FungiDB:PC110_g14293"/>
<name>A0A8T1D8L3_9STRA</name>
<keyword evidence="2" id="KW-0812">Transmembrane</keyword>
<sequence>MVNHIMDTTSLERGSYWQFVDLPLPIYELAIFGLASIGVGYAFILVNLVRKRAYSARVSPENGALARIHAFSTGVLDVITRVATDRTASRSPSSAASLVTSLTSNEIIARKRLTHEGISDAAEEKRACDVVEEVGREADVHREEDMAEACSSGGAETDLPQAGRVVSEPDNSGGGSTKTCGANNLLLQELQMEYTIAAMGYTTVRAPKCSDNVVASSIRNVEAEMKAQSDLLAIENVAWPARQVWEERRSRFYDGDNPDVVHGLSESQVIRRVHVARSQHYSGNVHGSIEIPPLSLALDEEVSFFQLHYATVNRDNVTKPTCLLGWAHPALVALLRYHGTTLFVDGTFRCVPQGYTQCVIFMVHDRASGVYVPVFYALSTAKTEDAY</sequence>
<dbReference type="Proteomes" id="UP000736787">
    <property type="component" value="Unassembled WGS sequence"/>
</dbReference>
<feature type="transmembrane region" description="Helical" evidence="2">
    <location>
        <begin position="26"/>
        <end position="49"/>
    </location>
</feature>
<comment type="caution">
    <text evidence="3">The sequence shown here is derived from an EMBL/GenBank/DDBJ whole genome shotgun (WGS) entry which is preliminary data.</text>
</comment>